<name>A0A0L7RGN0_9HYME</name>
<proteinExistence type="predicted"/>
<evidence type="ECO:0000313" key="1">
    <source>
        <dbReference type="EMBL" id="KOC69846.1"/>
    </source>
</evidence>
<dbReference type="EMBL" id="KQ414598">
    <property type="protein sequence ID" value="KOC69846.1"/>
    <property type="molecule type" value="Genomic_DNA"/>
</dbReference>
<accession>A0A0L7RGN0</accession>
<keyword evidence="2" id="KW-1185">Reference proteome</keyword>
<organism evidence="1 2">
    <name type="scientific">Habropoda laboriosa</name>
    <dbReference type="NCBI Taxonomy" id="597456"/>
    <lineage>
        <taxon>Eukaryota</taxon>
        <taxon>Metazoa</taxon>
        <taxon>Ecdysozoa</taxon>
        <taxon>Arthropoda</taxon>
        <taxon>Hexapoda</taxon>
        <taxon>Insecta</taxon>
        <taxon>Pterygota</taxon>
        <taxon>Neoptera</taxon>
        <taxon>Endopterygota</taxon>
        <taxon>Hymenoptera</taxon>
        <taxon>Apocrita</taxon>
        <taxon>Aculeata</taxon>
        <taxon>Apoidea</taxon>
        <taxon>Anthophila</taxon>
        <taxon>Apidae</taxon>
        <taxon>Habropoda</taxon>
    </lineage>
</organism>
<gene>
    <name evidence="1" type="ORF">WH47_07056</name>
</gene>
<evidence type="ECO:0000313" key="2">
    <source>
        <dbReference type="Proteomes" id="UP000053825"/>
    </source>
</evidence>
<dbReference type="AlphaFoldDB" id="A0A0L7RGN0"/>
<sequence length="60" mass="7229">MALKSSDKLEITEEILELLESKRKVYLRALRQLIDKTYVTSARERFAFERIKVKEKEKKE</sequence>
<reference evidence="1 2" key="1">
    <citation type="submission" date="2015-07" db="EMBL/GenBank/DDBJ databases">
        <title>The genome of Habropoda laboriosa.</title>
        <authorList>
            <person name="Pan H."/>
            <person name="Kapheim K."/>
        </authorList>
    </citation>
    <scope>NUCLEOTIDE SEQUENCE [LARGE SCALE GENOMIC DNA]</scope>
    <source>
        <strain evidence="1">0110345459</strain>
    </source>
</reference>
<protein>
    <submittedName>
        <fullName evidence="1">Uncharacterized protein</fullName>
    </submittedName>
</protein>
<dbReference type="Proteomes" id="UP000053825">
    <property type="component" value="Unassembled WGS sequence"/>
</dbReference>